<keyword evidence="8" id="KW-1185">Reference proteome</keyword>
<dbReference type="SMART" id="SM00928">
    <property type="entry name" value="NADH_4Fe-4S"/>
    <property type="match status" value="1"/>
</dbReference>
<protein>
    <recommendedName>
        <fullName evidence="6">NADH-ubiquinone oxidoreductase 51kDa subunit iron-sulphur binding domain-containing protein</fullName>
    </recommendedName>
</protein>
<dbReference type="InterPro" id="IPR037207">
    <property type="entry name" value="Nuop51_4Fe4S-bd_sf"/>
</dbReference>
<dbReference type="InterPro" id="IPR019554">
    <property type="entry name" value="Soluble_ligand-bd"/>
</dbReference>
<feature type="domain" description="NADH-ubiquinone oxidoreductase 51kDa subunit iron-sulphur binding" evidence="6">
    <location>
        <begin position="305"/>
        <end position="349"/>
    </location>
</feature>
<evidence type="ECO:0000256" key="3">
    <source>
        <dbReference type="ARBA" id="ARBA00022723"/>
    </source>
</evidence>
<dbReference type="Pfam" id="PF10531">
    <property type="entry name" value="SLBB"/>
    <property type="match status" value="1"/>
</dbReference>
<dbReference type="Proteomes" id="UP000466517">
    <property type="component" value="Chromosome"/>
</dbReference>
<evidence type="ECO:0000259" key="6">
    <source>
        <dbReference type="SMART" id="SM00928"/>
    </source>
</evidence>
<organism evidence="7 8">
    <name type="scientific">Mycolicibacterium madagascariense</name>
    <dbReference type="NCBI Taxonomy" id="212765"/>
    <lineage>
        <taxon>Bacteria</taxon>
        <taxon>Bacillati</taxon>
        <taxon>Actinomycetota</taxon>
        <taxon>Actinomycetes</taxon>
        <taxon>Mycobacteriales</taxon>
        <taxon>Mycobacteriaceae</taxon>
        <taxon>Mycolicibacterium</taxon>
    </lineage>
</organism>
<dbReference type="RefSeq" id="WP_163738972.1">
    <property type="nucleotide sequence ID" value="NZ_AP022610.1"/>
</dbReference>
<dbReference type="InterPro" id="IPR019575">
    <property type="entry name" value="Nuop51_4Fe4S-bd"/>
</dbReference>
<dbReference type="SUPFAM" id="SSF142019">
    <property type="entry name" value="Nqo1 FMN-binding domain-like"/>
    <property type="match status" value="1"/>
</dbReference>
<dbReference type="GO" id="GO:0046872">
    <property type="term" value="F:metal ion binding"/>
    <property type="evidence" value="ECO:0007669"/>
    <property type="project" value="UniProtKB-KW"/>
</dbReference>
<dbReference type="AlphaFoldDB" id="A0A7I7XI14"/>
<dbReference type="Pfam" id="PF01512">
    <property type="entry name" value="Complex1_51K"/>
    <property type="match status" value="1"/>
</dbReference>
<gene>
    <name evidence="7" type="ORF">MMAD_31770</name>
</gene>
<dbReference type="KEGG" id="mmag:MMAD_31770"/>
<reference evidence="7 8" key="1">
    <citation type="journal article" date="2019" name="Emerg. Microbes Infect.">
        <title>Comprehensive subspecies identification of 175 nontuberculous mycobacteria species based on 7547 genomic profiles.</title>
        <authorList>
            <person name="Matsumoto Y."/>
            <person name="Kinjo T."/>
            <person name="Motooka D."/>
            <person name="Nabeya D."/>
            <person name="Jung N."/>
            <person name="Uechi K."/>
            <person name="Horii T."/>
            <person name="Iida T."/>
            <person name="Fujita J."/>
            <person name="Nakamura S."/>
        </authorList>
    </citation>
    <scope>NUCLEOTIDE SEQUENCE [LARGE SCALE GENOMIC DNA]</scope>
    <source>
        <strain evidence="7 8">JCM 13574</strain>
    </source>
</reference>
<dbReference type="Gene3D" id="3.40.50.11540">
    <property type="entry name" value="NADH-ubiquinone oxidoreductase 51kDa subunit"/>
    <property type="match status" value="1"/>
</dbReference>
<dbReference type="Pfam" id="PF10589">
    <property type="entry name" value="NADH_4Fe-4S"/>
    <property type="match status" value="1"/>
</dbReference>
<evidence type="ECO:0000256" key="4">
    <source>
        <dbReference type="ARBA" id="ARBA00023004"/>
    </source>
</evidence>
<sequence>MPTPDTLLPPHRVDYPGYLDQDGYLALHYAAADRDRAQRALLATPLTGLGGAHFPFARKVESALATAGPRVVVCNAAEDEPGSRKDRALLLGNPHVVLEGVLIAAITLDARDVVLYVSDTAQEECDSITRAVDEVRQRFPFVAVRIVRADPRYVSGEATAAVDAINGGDGRPTGQPPFPTESGVAGLPTLVANCETLANLPRIVRAAWDERPATWTRLATVSGDVTAPGVFEIDPGTDTFNDLFARAGGLTGSGHLKAFQPGGPSTRFLPADSADIPIADTAIRAAGSQPGCLAVRVLATDTCIVEICEEITGFFSREQCGQCPPCRMKTQTYHRTLQQVLRQKGPDDLLGRLGVVDEFVADMPRKCSLIDMPTPPVESARSLFPEDFSSHTEYGTCAHAEPLISSQIGAPHHGQ</sequence>
<keyword evidence="3" id="KW-0479">Metal-binding</keyword>
<evidence type="ECO:0000256" key="1">
    <source>
        <dbReference type="ARBA" id="ARBA00007523"/>
    </source>
</evidence>
<dbReference type="Gene3D" id="3.10.20.600">
    <property type="match status" value="1"/>
</dbReference>
<keyword evidence="4" id="KW-0408">Iron</keyword>
<dbReference type="Gene3D" id="1.20.1440.230">
    <property type="entry name" value="NADH-ubiquinone oxidoreductase 51kDa subunit, iron-sulphur binding domain"/>
    <property type="match status" value="1"/>
</dbReference>
<comment type="similarity">
    <text evidence="1">Belongs to the complex I 51 kDa subunit family.</text>
</comment>
<dbReference type="SUPFAM" id="SSF140490">
    <property type="entry name" value="Nqo1C-terminal domain-like"/>
    <property type="match status" value="1"/>
</dbReference>
<evidence type="ECO:0000313" key="8">
    <source>
        <dbReference type="Proteomes" id="UP000466517"/>
    </source>
</evidence>
<dbReference type="PANTHER" id="PTHR43578">
    <property type="entry name" value="NADH-QUINONE OXIDOREDUCTASE SUBUNIT F"/>
    <property type="match status" value="1"/>
</dbReference>
<dbReference type="PANTHER" id="PTHR43578:SF3">
    <property type="entry name" value="NADH-QUINONE OXIDOREDUCTASE SUBUNIT F"/>
    <property type="match status" value="1"/>
</dbReference>
<evidence type="ECO:0000256" key="2">
    <source>
        <dbReference type="ARBA" id="ARBA00022485"/>
    </source>
</evidence>
<keyword evidence="2" id="KW-0004">4Fe-4S</keyword>
<dbReference type="SUPFAM" id="SSF142984">
    <property type="entry name" value="Nqo1 middle domain-like"/>
    <property type="match status" value="1"/>
</dbReference>
<evidence type="ECO:0000313" key="7">
    <source>
        <dbReference type="EMBL" id="BBZ28882.1"/>
    </source>
</evidence>
<dbReference type="InterPro" id="IPR037225">
    <property type="entry name" value="Nuo51_FMN-bd_sf"/>
</dbReference>
<accession>A0A7I7XI14</accession>
<dbReference type="EMBL" id="AP022610">
    <property type="protein sequence ID" value="BBZ28882.1"/>
    <property type="molecule type" value="Genomic_DNA"/>
</dbReference>
<evidence type="ECO:0000256" key="5">
    <source>
        <dbReference type="ARBA" id="ARBA00023014"/>
    </source>
</evidence>
<dbReference type="InterPro" id="IPR011538">
    <property type="entry name" value="Nuo51_FMN-bd"/>
</dbReference>
<keyword evidence="5" id="KW-0411">Iron-sulfur</keyword>
<dbReference type="GO" id="GO:0051539">
    <property type="term" value="F:4 iron, 4 sulfur cluster binding"/>
    <property type="evidence" value="ECO:0007669"/>
    <property type="project" value="UniProtKB-KW"/>
</dbReference>
<proteinExistence type="inferred from homology"/>
<name>A0A7I7XI14_9MYCO</name>